<sequence length="392" mass="44412">MLNRRSFLQGLGTIALAGGLSGCASGSGDPSIFLLSGSIPPRLLTDFRKTIARKKVNFQSERQLKELLKLLEKWLKNQGQPASQFSISIPFREQNPAMGNLVTLGDAWLGKAITNGLIQPLDTSQLSNWSKLPPRWQENMTRNAQGQPQTEGKVWAAPYRWGMTVIAYNEEKFAQFDWRPQDWSDLWRPELTGKIALIDNRREVIGLTLKKLGYSYNSSDLKQVMGLKDQLFALQKQVKFYSSQYYLQPLILGDVWLSVAWSNDILPVSNRYNKIKVVVPKSGTSLWSDVWVKPVLTTPNSLVQQWIDFCWQPESATKISLFTSGLSPLILTENPDQISPDIRNNPLLVNPEAIKKSDFLNPLSPATEQEYEQLWQAMRQLSSWTKVKLTVG</sequence>
<dbReference type="Proteomes" id="UP000189835">
    <property type="component" value="Unassembled WGS sequence"/>
</dbReference>
<comment type="caution">
    <text evidence="2">The sequence shown here is derived from an EMBL/GenBank/DDBJ whole genome shotgun (WGS) entry which is preliminary data.</text>
</comment>
<reference evidence="2 3" key="1">
    <citation type="submission" date="2017-02" db="EMBL/GenBank/DDBJ databases">
        <title>Genome sequence of Microcystis aeruginosa KW.</title>
        <authorList>
            <person name="Oh H.-M."/>
            <person name="Ahn C.-Y."/>
            <person name="Jeong H."/>
            <person name="Srivastava A."/>
            <person name="Lee H.-G."/>
            <person name="Kang S.-R."/>
        </authorList>
    </citation>
    <scope>NUCLEOTIDE SEQUENCE [LARGE SCALE GENOMIC DNA]</scope>
    <source>
        <strain evidence="2 3">KW</strain>
    </source>
</reference>
<dbReference type="SUPFAM" id="SSF53850">
    <property type="entry name" value="Periplasmic binding protein-like II"/>
    <property type="match status" value="1"/>
</dbReference>
<dbReference type="EMBL" id="MVGR01000003">
    <property type="protein sequence ID" value="OPF19414.1"/>
    <property type="molecule type" value="Genomic_DNA"/>
</dbReference>
<dbReference type="Gene3D" id="3.40.190.10">
    <property type="entry name" value="Periplasmic binding protein-like II"/>
    <property type="match status" value="2"/>
</dbReference>
<dbReference type="AlphaFoldDB" id="A0A1V4BXS6"/>
<proteinExistence type="predicted"/>
<dbReference type="PROSITE" id="PS51257">
    <property type="entry name" value="PROKAR_LIPOPROTEIN"/>
    <property type="match status" value="1"/>
</dbReference>
<evidence type="ECO:0000313" key="3">
    <source>
        <dbReference type="Proteomes" id="UP000189835"/>
    </source>
</evidence>
<dbReference type="Pfam" id="PF13343">
    <property type="entry name" value="SBP_bac_6"/>
    <property type="match status" value="1"/>
</dbReference>
<gene>
    <name evidence="2" type="ORF">B1L04_08825</name>
</gene>
<dbReference type="InterPro" id="IPR006311">
    <property type="entry name" value="TAT_signal"/>
</dbReference>
<evidence type="ECO:0000313" key="2">
    <source>
        <dbReference type="EMBL" id="OPF19414.1"/>
    </source>
</evidence>
<organism evidence="2 3">
    <name type="scientific">Microcystis aeruginosa KW</name>
    <dbReference type="NCBI Taxonomy" id="1960155"/>
    <lineage>
        <taxon>Bacteria</taxon>
        <taxon>Bacillati</taxon>
        <taxon>Cyanobacteriota</taxon>
        <taxon>Cyanophyceae</taxon>
        <taxon>Oscillatoriophycideae</taxon>
        <taxon>Chroococcales</taxon>
        <taxon>Microcystaceae</taxon>
        <taxon>Microcystis</taxon>
    </lineage>
</organism>
<dbReference type="PROSITE" id="PS51318">
    <property type="entry name" value="TAT"/>
    <property type="match status" value="1"/>
</dbReference>
<accession>A0A1V4BXS6</accession>
<protein>
    <submittedName>
        <fullName evidence="2">Polyamine ABC transporter substrate-binding protein</fullName>
    </submittedName>
</protein>
<keyword evidence="1" id="KW-0732">Signal</keyword>
<evidence type="ECO:0000256" key="1">
    <source>
        <dbReference type="ARBA" id="ARBA00022729"/>
    </source>
</evidence>
<dbReference type="RefSeq" id="WP_079206680.1">
    <property type="nucleotide sequence ID" value="NZ_MVGR01000003.1"/>
</dbReference>
<dbReference type="PANTHER" id="PTHR30222:SF17">
    <property type="entry name" value="SPERMIDINE_PUTRESCINE-BINDING PERIPLASMIC PROTEIN"/>
    <property type="match status" value="1"/>
</dbReference>
<name>A0A1V4BXS6_MICAE</name>
<dbReference type="PANTHER" id="PTHR30222">
    <property type="entry name" value="SPERMIDINE/PUTRESCINE-BINDING PERIPLASMIC PROTEIN"/>
    <property type="match status" value="1"/>
</dbReference>